<keyword evidence="10" id="KW-0325">Glycoprotein</keyword>
<comment type="similarity">
    <text evidence="2">Belongs to the RLP family.</text>
</comment>
<dbReference type="SUPFAM" id="SSF52058">
    <property type="entry name" value="L domain-like"/>
    <property type="match status" value="2"/>
</dbReference>
<reference evidence="13 14" key="1">
    <citation type="submission" date="2024-05" db="EMBL/GenBank/DDBJ databases">
        <title>Haplotype-resolved chromosome-level genome assembly of Huyou (Citrus changshanensis).</title>
        <authorList>
            <person name="Miao C."/>
            <person name="Chen W."/>
            <person name="Wu Y."/>
            <person name="Wang L."/>
            <person name="Zhao S."/>
            <person name="Grierson D."/>
            <person name="Xu C."/>
            <person name="Chen K."/>
        </authorList>
    </citation>
    <scope>NUCLEOTIDE SEQUENCE [LARGE SCALE GENOMIC DNA]</scope>
    <source>
        <strain evidence="13">01-14</strain>
        <tissue evidence="13">Leaf</tissue>
    </source>
</reference>
<keyword evidence="6" id="KW-0677">Repeat</keyword>
<name>A0AAP0MML3_9ROSI</name>
<keyword evidence="7" id="KW-0645">Protease</keyword>
<evidence type="ECO:0000256" key="5">
    <source>
        <dbReference type="ARBA" id="ARBA00022729"/>
    </source>
</evidence>
<keyword evidence="5" id="KW-0732">Signal</keyword>
<dbReference type="Pfam" id="PF22936">
    <property type="entry name" value="Pol_BBD"/>
    <property type="match status" value="1"/>
</dbReference>
<dbReference type="Pfam" id="PF00560">
    <property type="entry name" value="LRR_1"/>
    <property type="match status" value="3"/>
</dbReference>
<dbReference type="InterPro" id="IPR043502">
    <property type="entry name" value="DNA/RNA_pol_sf"/>
</dbReference>
<dbReference type="InterPro" id="IPR032675">
    <property type="entry name" value="LRR_dom_sf"/>
</dbReference>
<gene>
    <name evidence="13" type="ORF">WN944_007082</name>
</gene>
<dbReference type="GO" id="GO:0015074">
    <property type="term" value="P:DNA integration"/>
    <property type="evidence" value="ECO:0007669"/>
    <property type="project" value="InterPro"/>
</dbReference>
<dbReference type="Gene3D" id="3.30.420.10">
    <property type="entry name" value="Ribonuclease H-like superfamily/Ribonuclease H"/>
    <property type="match status" value="1"/>
</dbReference>
<dbReference type="InterPro" id="IPR012337">
    <property type="entry name" value="RNaseH-like_sf"/>
</dbReference>
<accession>A0AAP0MML3</accession>
<evidence type="ECO:0000256" key="4">
    <source>
        <dbReference type="ARBA" id="ARBA00022692"/>
    </source>
</evidence>
<feature type="compositionally biased region" description="Polar residues" evidence="11">
    <location>
        <begin position="671"/>
        <end position="681"/>
    </location>
</feature>
<keyword evidence="14" id="KW-1185">Reference proteome</keyword>
<dbReference type="GO" id="GO:0003676">
    <property type="term" value="F:nucleic acid binding"/>
    <property type="evidence" value="ECO:0007669"/>
    <property type="project" value="InterPro"/>
</dbReference>
<keyword evidence="3" id="KW-0433">Leucine-rich repeat</keyword>
<feature type="compositionally biased region" description="Polar residues" evidence="11">
    <location>
        <begin position="718"/>
        <end position="751"/>
    </location>
</feature>
<evidence type="ECO:0000259" key="12">
    <source>
        <dbReference type="PROSITE" id="PS50994"/>
    </source>
</evidence>
<evidence type="ECO:0000256" key="9">
    <source>
        <dbReference type="ARBA" id="ARBA00023136"/>
    </source>
</evidence>
<feature type="compositionally biased region" description="Low complexity" evidence="11">
    <location>
        <begin position="204"/>
        <end position="241"/>
    </location>
</feature>
<dbReference type="InterPro" id="IPR036397">
    <property type="entry name" value="RNaseH_sf"/>
</dbReference>
<keyword evidence="7" id="KW-0064">Aspartyl protease</keyword>
<dbReference type="InterPro" id="IPR025724">
    <property type="entry name" value="GAG-pre-integrase_dom"/>
</dbReference>
<organism evidence="13 14">
    <name type="scientific">Citrus x changshan-huyou</name>
    <dbReference type="NCBI Taxonomy" id="2935761"/>
    <lineage>
        <taxon>Eukaryota</taxon>
        <taxon>Viridiplantae</taxon>
        <taxon>Streptophyta</taxon>
        <taxon>Embryophyta</taxon>
        <taxon>Tracheophyta</taxon>
        <taxon>Spermatophyta</taxon>
        <taxon>Magnoliopsida</taxon>
        <taxon>eudicotyledons</taxon>
        <taxon>Gunneridae</taxon>
        <taxon>Pentapetalae</taxon>
        <taxon>rosids</taxon>
        <taxon>malvids</taxon>
        <taxon>Sapindales</taxon>
        <taxon>Rutaceae</taxon>
        <taxon>Aurantioideae</taxon>
        <taxon>Citrus</taxon>
    </lineage>
</organism>
<evidence type="ECO:0000256" key="6">
    <source>
        <dbReference type="ARBA" id="ARBA00022737"/>
    </source>
</evidence>
<dbReference type="InterPro" id="IPR001611">
    <property type="entry name" value="Leu-rich_rpt"/>
</dbReference>
<evidence type="ECO:0000313" key="14">
    <source>
        <dbReference type="Proteomes" id="UP001428341"/>
    </source>
</evidence>
<keyword evidence="8" id="KW-1133">Transmembrane helix</keyword>
<feature type="domain" description="Integrase catalytic" evidence="12">
    <location>
        <begin position="481"/>
        <end position="667"/>
    </location>
</feature>
<comment type="subcellular location">
    <subcellularLocation>
        <location evidence="1">Membrane</location>
        <topology evidence="1">Single-pass type I membrane protein</topology>
    </subcellularLocation>
</comment>
<feature type="region of interest" description="Disordered" evidence="11">
    <location>
        <begin position="667"/>
        <end position="755"/>
    </location>
</feature>
<dbReference type="EMBL" id="JBCGBO010000003">
    <property type="protein sequence ID" value="KAK9215079.1"/>
    <property type="molecule type" value="Genomic_DNA"/>
</dbReference>
<keyword evidence="4" id="KW-0812">Transmembrane</keyword>
<dbReference type="Proteomes" id="UP001428341">
    <property type="component" value="Unassembled WGS sequence"/>
</dbReference>
<comment type="caution">
    <text evidence="13">The sequence shown here is derived from an EMBL/GenBank/DDBJ whole genome shotgun (WGS) entry which is preliminary data.</text>
</comment>
<dbReference type="PROSITE" id="PS50994">
    <property type="entry name" value="INTEGRASE"/>
    <property type="match status" value="1"/>
</dbReference>
<dbReference type="Pfam" id="PF13976">
    <property type="entry name" value="gag_pre-integrs"/>
    <property type="match status" value="1"/>
</dbReference>
<dbReference type="SUPFAM" id="SSF56672">
    <property type="entry name" value="DNA/RNA polymerases"/>
    <property type="match status" value="1"/>
</dbReference>
<dbReference type="Gene3D" id="3.80.10.10">
    <property type="entry name" value="Ribonuclease Inhibitor"/>
    <property type="match status" value="1"/>
</dbReference>
<dbReference type="PANTHER" id="PTHR11439:SF455">
    <property type="entry name" value="RLK (RECEPTOR-LIKE PROTEIN KINASE) 8, PUTATIVE-RELATED"/>
    <property type="match status" value="1"/>
</dbReference>
<keyword evidence="9" id="KW-0472">Membrane</keyword>
<dbReference type="Pfam" id="PF07727">
    <property type="entry name" value="RVT_2"/>
    <property type="match status" value="1"/>
</dbReference>
<protein>
    <recommendedName>
        <fullName evidence="12">Integrase catalytic domain-containing protein</fullName>
    </recommendedName>
</protein>
<dbReference type="GO" id="GO:0016020">
    <property type="term" value="C:membrane"/>
    <property type="evidence" value="ECO:0007669"/>
    <property type="project" value="UniProtKB-SubCell"/>
</dbReference>
<evidence type="ECO:0000256" key="2">
    <source>
        <dbReference type="ARBA" id="ARBA00009592"/>
    </source>
</evidence>
<evidence type="ECO:0000256" key="10">
    <source>
        <dbReference type="ARBA" id="ARBA00023180"/>
    </source>
</evidence>
<dbReference type="CDD" id="cd09272">
    <property type="entry name" value="RNase_HI_RT_Ty1"/>
    <property type="match status" value="1"/>
</dbReference>
<dbReference type="InterPro" id="IPR054722">
    <property type="entry name" value="PolX-like_BBD"/>
</dbReference>
<evidence type="ECO:0000256" key="11">
    <source>
        <dbReference type="SAM" id="MobiDB-lite"/>
    </source>
</evidence>
<proteinExistence type="inferred from homology"/>
<evidence type="ECO:0000313" key="13">
    <source>
        <dbReference type="EMBL" id="KAK9215079.1"/>
    </source>
</evidence>
<dbReference type="InterPro" id="IPR013103">
    <property type="entry name" value="RVT_2"/>
</dbReference>
<evidence type="ECO:0000256" key="3">
    <source>
        <dbReference type="ARBA" id="ARBA00022614"/>
    </source>
</evidence>
<dbReference type="Pfam" id="PF14223">
    <property type="entry name" value="Retrotran_gag_2"/>
    <property type="match status" value="1"/>
</dbReference>
<evidence type="ECO:0000256" key="1">
    <source>
        <dbReference type="ARBA" id="ARBA00004479"/>
    </source>
</evidence>
<dbReference type="Pfam" id="PF00665">
    <property type="entry name" value="rve"/>
    <property type="match status" value="1"/>
</dbReference>
<sequence length="1609" mass="182025">MASSSNSEPSLSLQSFHQCSSLVPIKLNTENYLIWSSQVQPLIFTLGLNHHIVDVKTPPKMIEQDGKEINNPDFLMWKNNDGLLTTWLRSMMNEDVLSMVIGLQTAQEIWLTVEENMLPATKEQETWLKDSLYSLKKGSSKLDEFLKKFKGLCDKLAAIGKPMNDDDKIFQIARALEKDEEARLGTNQNQAFFGQRGRGRNQRGGRPPYRGRGSQRNSGGRNYPNNYNNGNNRKPQQQPQKPNKENNTSDEEVICQICHKRKHSAAECWYRYDYDNEEDPHALAAMNLQENNDQQFYVDSGATSHMTNNTGNLDHVRPYRGNDKIIVGNGQDLNISHIGSASLNTNHGSLHLNNILVVPKLKKNLLSVGQLIDDIKCVFEFNTDGFIVKSKENKVLAKGSKQGKLYTLEGDFHAAFNAIQGESSGFSLWHKRLGHANPKILEALKRNNFIDFSSWSKAPRICVSCQLGKSCRKSFNLSNNKADFPLQKVHCDIWGPAPITSTQHFRYYVLFVDDYSRFSWLYPLKQKSDFLECFLKFQKQVEKQLDKKITIFQSDGGGEFNSTAFIKHLENCGITRQISCPYTPEQNGVAERKHRHINETALTMMFHASLPLKLWEHSTLTTFPQQDEWLPKNSPNCENLNDSRAVKVNNCKGATISTPHVQFMPHKDVNLDNNSNATSPIISDFPQDNLEDNLNSATPHDKSEAIPNILESPHAMQPLTTNDSNSSSSHATEPPNLSRNTDNSPATNSQPDYPDISNRLFVELKIPNTAAEPQNLNTHPMMTRNKLKQNPKLALQASHSREIEPKTLKTALKNPLWTQAMKEELQALHQNQTWVLVPRPNNVNVIGSKWVYRIKYRENGTIDRYKARLVAKGFTQVPGVDFDETFSPVIKATTIRLILAIAVSSKWLIKQLDVRNAFLHGLLKEIVYMEQPPGFRNSRHPTYVCKLQKSLYGLKQAPRAWFECLSQALISLGFSSSKADSSLFIFNNKSILILILIYVDDVIITGNNEKEIQSIINNLSSKFALKDLGNLHYFLGIEVQQFTHGIFLSQAKYTKDLLSKARMQDCSPINTPMAIRSIPCSDDNEPVDATEYRGLVGSLQYLTYTRPDITFAVNRVSQHFQAPTKANLKDVKRILRYLKGTLDFGLRFLSQSSLKLYAFSDSDWAGCPITRRSTTGFCIYLGSNCISWSSKKQHTVSRSSAEAEYRSMASAAAELTWLTYLLNDIGFCIPKAPTLLCDNLSAIHMTKNPVFHARMKHIELDVHFVREKVAKGSLFTRYVPSHLQIADTLTKPLGKHQFLTLRTKLGVHRMSLPSLRGADKDKLINNHLTGEISEHLAVCCVNLEILALSNNNLEGHMFSKNFNLTNVRWLLLEENHFVGEIPQSLSKCFLLKGLHLNNNNLSGKIPQWLGNLTGLQHIIMPKNHLEGPIPVEFCQLDWLQILDISDNNISGRLSHLILAHNNLEGEVPVQLCGLNQLQLLDLSDNNLHGLIPPFFYNTALHESYNNNSSLDKPFEISFDFRNTEKKVEKKSHEIFEFTTKSNAYTYQGRVLSLLSGIDLSCNKLIGHIPPPIGNLTRIQILNLSHNNLTGTIPSTFSKLEAYRKFGSFL</sequence>
<evidence type="ECO:0000256" key="7">
    <source>
        <dbReference type="ARBA" id="ARBA00022750"/>
    </source>
</evidence>
<evidence type="ECO:0000256" key="8">
    <source>
        <dbReference type="ARBA" id="ARBA00022989"/>
    </source>
</evidence>
<keyword evidence="7" id="KW-0378">Hydrolase</keyword>
<dbReference type="GO" id="GO:0004190">
    <property type="term" value="F:aspartic-type endopeptidase activity"/>
    <property type="evidence" value="ECO:0007669"/>
    <property type="project" value="UniProtKB-KW"/>
</dbReference>
<feature type="region of interest" description="Disordered" evidence="11">
    <location>
        <begin position="181"/>
        <end position="248"/>
    </location>
</feature>
<dbReference type="PANTHER" id="PTHR11439">
    <property type="entry name" value="GAG-POL-RELATED RETROTRANSPOSON"/>
    <property type="match status" value="1"/>
</dbReference>
<dbReference type="InterPro" id="IPR001584">
    <property type="entry name" value="Integrase_cat-core"/>
</dbReference>
<dbReference type="FunFam" id="3.80.10.10:FF:000041">
    <property type="entry name" value="LRR receptor-like serine/threonine-protein kinase ERECTA"/>
    <property type="match status" value="1"/>
</dbReference>
<dbReference type="SUPFAM" id="SSF53098">
    <property type="entry name" value="Ribonuclease H-like"/>
    <property type="match status" value="1"/>
</dbReference>